<accession>A0A0R2QHB1</accession>
<sequence>MTFKAIILLTRAADATHEQFADWWLKNHAPLAKQLPNLRRGVFNLVENPVDGDPDGVSELWFDSQSDFEAAYASEIGKAVVADSLSNVSGRRRMFVVENTIHS</sequence>
<name>A0A0R2QHB1_9ACTN</name>
<dbReference type="EMBL" id="LIBJ01000198">
    <property type="protein sequence ID" value="KRO47066.1"/>
    <property type="molecule type" value="Genomic_DNA"/>
</dbReference>
<evidence type="ECO:0000313" key="3">
    <source>
        <dbReference type="Proteomes" id="UP000051017"/>
    </source>
</evidence>
<gene>
    <name evidence="2" type="ORF">ABR75_07325</name>
</gene>
<reference evidence="2 3" key="1">
    <citation type="submission" date="2015-10" db="EMBL/GenBank/DDBJ databases">
        <title>Metagenome-Assembled Genomes uncover a global brackish microbiome.</title>
        <authorList>
            <person name="Hugerth L.W."/>
            <person name="Larsson J."/>
            <person name="Alneberg J."/>
            <person name="Lindh M.V."/>
            <person name="Legrand C."/>
            <person name="Pinhassi J."/>
            <person name="Andersson A.F."/>
        </authorList>
    </citation>
    <scope>NUCLEOTIDE SEQUENCE [LARGE SCALE GENOMIC DNA]</scope>
    <source>
        <strain evidence="2">BACL6 MAG-120924-bin43</strain>
    </source>
</reference>
<dbReference type="SUPFAM" id="SSF54909">
    <property type="entry name" value="Dimeric alpha+beta barrel"/>
    <property type="match status" value="1"/>
</dbReference>
<evidence type="ECO:0000259" key="1">
    <source>
        <dbReference type="Pfam" id="PF07110"/>
    </source>
</evidence>
<dbReference type="GO" id="GO:0016491">
    <property type="term" value="F:oxidoreductase activity"/>
    <property type="evidence" value="ECO:0007669"/>
    <property type="project" value="InterPro"/>
</dbReference>
<evidence type="ECO:0000313" key="2">
    <source>
        <dbReference type="EMBL" id="KRO47066.1"/>
    </source>
</evidence>
<organism evidence="2 3">
    <name type="scientific">Acidimicrobiia bacterium BACL6 MAG-120924-bin43</name>
    <dbReference type="NCBI Taxonomy" id="1655583"/>
    <lineage>
        <taxon>Bacteria</taxon>
        <taxon>Bacillati</taxon>
        <taxon>Actinomycetota</taxon>
        <taxon>Acidimicrobiia</taxon>
        <taxon>acIV cluster</taxon>
    </lineage>
</organism>
<dbReference type="InterPro" id="IPR009799">
    <property type="entry name" value="EthD_dom"/>
</dbReference>
<dbReference type="Pfam" id="PF07110">
    <property type="entry name" value="EthD"/>
    <property type="match status" value="1"/>
</dbReference>
<dbReference type="InterPro" id="IPR011008">
    <property type="entry name" value="Dimeric_a/b-barrel"/>
</dbReference>
<proteinExistence type="predicted"/>
<dbReference type="NCBIfam" id="TIGR02118">
    <property type="entry name" value="EthD family reductase"/>
    <property type="match status" value="1"/>
</dbReference>
<feature type="domain" description="EthD" evidence="1">
    <location>
        <begin position="14"/>
        <end position="84"/>
    </location>
</feature>
<comment type="caution">
    <text evidence="2">The sequence shown here is derived from an EMBL/GenBank/DDBJ whole genome shotgun (WGS) entry which is preliminary data.</text>
</comment>
<protein>
    <recommendedName>
        <fullName evidence="1">EthD domain-containing protein</fullName>
    </recommendedName>
</protein>
<dbReference type="Gene3D" id="3.30.70.100">
    <property type="match status" value="1"/>
</dbReference>
<dbReference type="Proteomes" id="UP000051017">
    <property type="component" value="Unassembled WGS sequence"/>
</dbReference>
<dbReference type="AlphaFoldDB" id="A0A0R2QHB1"/>